<name>A0A7V3E8P5_9BACT</name>
<protein>
    <submittedName>
        <fullName evidence="3">N-acetyltransferase</fullName>
    </submittedName>
</protein>
<keyword evidence="3" id="KW-0808">Transferase</keyword>
<dbReference type="PANTHER" id="PTHR31435:SF10">
    <property type="entry name" value="BSR4717 PROTEIN"/>
    <property type="match status" value="1"/>
</dbReference>
<evidence type="ECO:0000259" key="2">
    <source>
        <dbReference type="PROSITE" id="PS51729"/>
    </source>
</evidence>
<feature type="domain" description="N-acetyltransferase" evidence="2">
    <location>
        <begin position="5"/>
        <end position="92"/>
    </location>
</feature>
<proteinExistence type="predicted"/>
<dbReference type="InterPro" id="IPR016181">
    <property type="entry name" value="Acyl_CoA_acyltransferase"/>
</dbReference>
<dbReference type="AlphaFoldDB" id="A0A7V3E8P5"/>
<dbReference type="PROSITE" id="PS51186">
    <property type="entry name" value="GNAT"/>
    <property type="match status" value="1"/>
</dbReference>
<dbReference type="GO" id="GO:0016747">
    <property type="term" value="F:acyltransferase activity, transferring groups other than amino-acyl groups"/>
    <property type="evidence" value="ECO:0007669"/>
    <property type="project" value="InterPro"/>
</dbReference>
<feature type="domain" description="N-acetyltransferase" evidence="1">
    <location>
        <begin position="1"/>
        <end position="92"/>
    </location>
</feature>
<organism evidence="3">
    <name type="scientific">Ignavibacterium album</name>
    <dbReference type="NCBI Taxonomy" id="591197"/>
    <lineage>
        <taxon>Bacteria</taxon>
        <taxon>Pseudomonadati</taxon>
        <taxon>Ignavibacteriota</taxon>
        <taxon>Ignavibacteria</taxon>
        <taxon>Ignavibacteriales</taxon>
        <taxon>Ignavibacteriaceae</taxon>
        <taxon>Ignavibacterium</taxon>
    </lineage>
</organism>
<sequence>MEIKQIQSGTKGFFGAFDGNKEAGRMSYTFAGKSTIIIDHTEVNNEYRGQNIGKRILMEVINYVRENKIKIIPLCPFAKSVFDRTEEIRDVL</sequence>
<dbReference type="Gene3D" id="3.40.630.30">
    <property type="match status" value="1"/>
</dbReference>
<dbReference type="InterPro" id="IPR031165">
    <property type="entry name" value="GNAT_YJDJ"/>
</dbReference>
<dbReference type="Pfam" id="PF14542">
    <property type="entry name" value="Acetyltransf_CG"/>
    <property type="match status" value="1"/>
</dbReference>
<dbReference type="CDD" id="cd04301">
    <property type="entry name" value="NAT_SF"/>
    <property type="match status" value="1"/>
</dbReference>
<evidence type="ECO:0000259" key="1">
    <source>
        <dbReference type="PROSITE" id="PS51186"/>
    </source>
</evidence>
<accession>A0A7V3E8P5</accession>
<dbReference type="PANTHER" id="PTHR31435">
    <property type="entry name" value="PROTEIN NATD1"/>
    <property type="match status" value="1"/>
</dbReference>
<reference evidence="3" key="1">
    <citation type="journal article" date="2020" name="mSystems">
        <title>Genome- and Community-Level Interaction Insights into Carbon Utilization and Element Cycling Functions of Hydrothermarchaeota in Hydrothermal Sediment.</title>
        <authorList>
            <person name="Zhou Z."/>
            <person name="Liu Y."/>
            <person name="Xu W."/>
            <person name="Pan J."/>
            <person name="Luo Z.H."/>
            <person name="Li M."/>
        </authorList>
    </citation>
    <scope>NUCLEOTIDE SEQUENCE [LARGE SCALE GENOMIC DNA]</scope>
    <source>
        <strain evidence="3">SpSt-479</strain>
    </source>
</reference>
<dbReference type="InterPro" id="IPR000182">
    <property type="entry name" value="GNAT_dom"/>
</dbReference>
<dbReference type="InterPro" id="IPR045057">
    <property type="entry name" value="Gcn5-rel_NAT"/>
</dbReference>
<comment type="caution">
    <text evidence="3">The sequence shown here is derived from an EMBL/GenBank/DDBJ whole genome shotgun (WGS) entry which is preliminary data.</text>
</comment>
<dbReference type="SUPFAM" id="SSF55729">
    <property type="entry name" value="Acyl-CoA N-acyltransferases (Nat)"/>
    <property type="match status" value="1"/>
</dbReference>
<gene>
    <name evidence="3" type="ORF">ENS31_13930</name>
</gene>
<evidence type="ECO:0000313" key="3">
    <source>
        <dbReference type="EMBL" id="HFI92613.1"/>
    </source>
</evidence>
<dbReference type="EMBL" id="DSUJ01000011">
    <property type="protein sequence ID" value="HFI92613.1"/>
    <property type="molecule type" value="Genomic_DNA"/>
</dbReference>
<dbReference type="PROSITE" id="PS51729">
    <property type="entry name" value="GNAT_YJDJ"/>
    <property type="match status" value="1"/>
</dbReference>